<gene>
    <name evidence="1" type="ORF">SNE33_00820</name>
</gene>
<evidence type="ECO:0000313" key="1">
    <source>
        <dbReference type="EMBL" id="MEG3156457.1"/>
    </source>
</evidence>
<sequence>MPAGTIQIDPEQGFGPHLSNAFLDLYGEDSVFVTATVDLLTWQFVAVLIKVEKLPADFVAVQYGTPEMRHALDAFLKTLSGRGLEKPSTSLMRSAVGHEQPQAFQAAAGALLGYDLVARWLQLLEQQDYVGMTALLAVQ</sequence>
<name>A0ABU7YME0_9GAMM</name>
<reference evidence="1 2" key="1">
    <citation type="journal article" date="2017" name="Curr. Microbiol.">
        <title>Lysobacter zhanggongensis sp. nov. Isolated from a Pit Mud.</title>
        <authorList>
            <person name="Zhang X.F."/>
            <person name="Wang H.H."/>
            <person name="Sun X.Y."/>
            <person name="Pan C.M."/>
        </authorList>
    </citation>
    <scope>NUCLEOTIDE SEQUENCE [LARGE SCALE GENOMIC DNA]</scope>
    <source>
        <strain evidence="1 2">ZGLJ7-1</strain>
    </source>
</reference>
<protein>
    <submittedName>
        <fullName evidence="1">Uncharacterized protein</fullName>
    </submittedName>
</protein>
<proteinExistence type="predicted"/>
<comment type="caution">
    <text evidence="1">The sequence shown here is derived from an EMBL/GenBank/DDBJ whole genome shotgun (WGS) entry which is preliminary data.</text>
</comment>
<evidence type="ECO:0000313" key="2">
    <source>
        <dbReference type="Proteomes" id="UP001334501"/>
    </source>
</evidence>
<dbReference type="EMBL" id="JAXGFO010000002">
    <property type="protein sequence ID" value="MEG3156457.1"/>
    <property type="molecule type" value="Genomic_DNA"/>
</dbReference>
<organism evidence="1 2">
    <name type="scientific">Lysobacter zhanggongensis</name>
    <dbReference type="NCBI Taxonomy" id="1774951"/>
    <lineage>
        <taxon>Bacteria</taxon>
        <taxon>Pseudomonadati</taxon>
        <taxon>Pseudomonadota</taxon>
        <taxon>Gammaproteobacteria</taxon>
        <taxon>Lysobacterales</taxon>
        <taxon>Lysobacteraceae</taxon>
        <taxon>Lysobacter</taxon>
    </lineage>
</organism>
<keyword evidence="2" id="KW-1185">Reference proteome</keyword>
<accession>A0ABU7YME0</accession>
<dbReference type="RefSeq" id="WP_412698882.1">
    <property type="nucleotide sequence ID" value="NZ_JAXGFO010000002.1"/>
</dbReference>
<dbReference type="Proteomes" id="UP001334501">
    <property type="component" value="Unassembled WGS sequence"/>
</dbReference>